<dbReference type="InterPro" id="IPR008312">
    <property type="entry name" value="T6SS_TssB1"/>
</dbReference>
<gene>
    <name evidence="2" type="primary">tssB</name>
    <name evidence="2" type="ORF">OV287_11665</name>
</gene>
<keyword evidence="3" id="KW-1185">Reference proteome</keyword>
<evidence type="ECO:0000313" key="3">
    <source>
        <dbReference type="Proteomes" id="UP001207654"/>
    </source>
</evidence>
<dbReference type="PANTHER" id="PTHR35850">
    <property type="entry name" value="CYTOPLASMIC PROTEIN-RELATED"/>
    <property type="match status" value="1"/>
</dbReference>
<proteinExistence type="predicted"/>
<dbReference type="EMBL" id="JAPNKA010000001">
    <property type="protein sequence ID" value="MCY1075150.1"/>
    <property type="molecule type" value="Genomic_DNA"/>
</dbReference>
<dbReference type="Proteomes" id="UP001207654">
    <property type="component" value="Unassembled WGS sequence"/>
</dbReference>
<accession>A0ABT4A0G6</accession>
<dbReference type="RefSeq" id="WP_267534099.1">
    <property type="nucleotide sequence ID" value="NZ_JAPNKA010000001.1"/>
</dbReference>
<organism evidence="2 3">
    <name type="scientific">Archangium lansingense</name>
    <dbReference type="NCBI Taxonomy" id="2995310"/>
    <lineage>
        <taxon>Bacteria</taxon>
        <taxon>Pseudomonadati</taxon>
        <taxon>Myxococcota</taxon>
        <taxon>Myxococcia</taxon>
        <taxon>Myxococcales</taxon>
        <taxon>Cystobacterineae</taxon>
        <taxon>Archangiaceae</taxon>
        <taxon>Archangium</taxon>
    </lineage>
</organism>
<reference evidence="2 3" key="1">
    <citation type="submission" date="2022-11" db="EMBL/GenBank/DDBJ databases">
        <title>Minimal conservation of predation-associated metabolite biosynthetic gene clusters underscores biosynthetic potential of Myxococcota including descriptions for ten novel species: Archangium lansinium sp. nov., Myxococcus landrumus sp. nov., Nannocystis bai.</title>
        <authorList>
            <person name="Ahearne A."/>
            <person name="Stevens C."/>
            <person name="Phillips K."/>
        </authorList>
    </citation>
    <scope>NUCLEOTIDE SEQUENCE [LARGE SCALE GENOMIC DNA]</scope>
    <source>
        <strain evidence="2 3">MIWBW</strain>
    </source>
</reference>
<evidence type="ECO:0000313" key="2">
    <source>
        <dbReference type="EMBL" id="MCY1075150.1"/>
    </source>
</evidence>
<protein>
    <submittedName>
        <fullName evidence="2">Type VI secretion system contractile sheath small subunit</fullName>
    </submittedName>
</protein>
<dbReference type="Pfam" id="PF05591">
    <property type="entry name" value="T6SS_VipA"/>
    <property type="match status" value="1"/>
</dbReference>
<dbReference type="NCBIfam" id="TIGR03358">
    <property type="entry name" value="VI_chp_5"/>
    <property type="match status" value="1"/>
</dbReference>
<feature type="region of interest" description="Disordered" evidence="1">
    <location>
        <begin position="299"/>
        <end position="327"/>
    </location>
</feature>
<evidence type="ECO:0000256" key="1">
    <source>
        <dbReference type="SAM" id="MobiDB-lite"/>
    </source>
</evidence>
<sequence length="327" mass="35657">MPIQDRLPKSRITLTYRTNINGQEQEVDLPFRVLVLGNFSHGTSSDFKGTTPDGKPKDIDLDERKIRSVTGGGKQLDKLMADMKMSLPLADEVPNANPNLPPFPVTLTIDSMKSFHPDEIVKQVPQLRALRLLRKLLESIQSNIDNNKILRGQIEELYKSEDGIKKLQDGLEGLLVPALQDSLTSTFASYDAMKAELKKFWTDDALATLAADDALKALSKDDKPETLKGQLPAIATAFNALKPAEPPLDALKSITDAAALKTKLTELAADAATWQKLKDALGSLQTGLTELQAKVEELPLKAPPQLSPMKKAPSFKSLDLPQDGSGA</sequence>
<comment type="caution">
    <text evidence="2">The sequence shown here is derived from an EMBL/GenBank/DDBJ whole genome shotgun (WGS) entry which is preliminary data.</text>
</comment>
<dbReference type="PANTHER" id="PTHR35850:SF2">
    <property type="entry name" value="TYPE VI SECRETION SYSTEM CONTRACTILE SHEATH SMALL SUBUNIT"/>
    <property type="match status" value="1"/>
</dbReference>
<name>A0ABT4A0G6_9BACT</name>